<dbReference type="Proteomes" id="UP000829398">
    <property type="component" value="Chromosome 7"/>
</dbReference>
<sequence>MALARLALRNVQQRVSTSSPSLANLHNNLGERRASTIGGVQRQKWSNELLKRFMATAANDEKKKDREVAVTEKRSRLFPRRRGRRGSLWRNNDIPVLAEFFPSGLGNALMQATENINRIFENLNFTPSQLMGWVKEQDDCYKLRYDVPGLGKDDVKITIHDGVLTIKGEHKEEEEEGSDDEHWSARSYGYYNTSLALPDDAKADEIKAELKNGVLNIVIPRTEKPKQDVKETSDGRVPRTGVFRKSLVRGGTGAEVSCSSTSTSSARPIFRKRHKVIPARGREARRPGRRQLARHALQPENLDTTATLSPEPWRNTQNLTEPRQPCFPQNRGVTRKISQNHDSHAFPGTVA</sequence>
<keyword evidence="2" id="KW-1185">Reference proteome</keyword>
<keyword evidence="1" id="KW-0346">Stress response</keyword>
<name>A0ACB8JBE0_CITSI</name>
<protein>
    <submittedName>
        <fullName evidence="1">26.5 kDa heat shock protein</fullName>
    </submittedName>
</protein>
<proteinExistence type="predicted"/>
<organism evidence="1 2">
    <name type="scientific">Citrus sinensis</name>
    <name type="common">Sweet orange</name>
    <name type="synonym">Citrus aurantium var. sinensis</name>
    <dbReference type="NCBI Taxonomy" id="2711"/>
    <lineage>
        <taxon>Eukaryota</taxon>
        <taxon>Viridiplantae</taxon>
        <taxon>Streptophyta</taxon>
        <taxon>Embryophyta</taxon>
        <taxon>Tracheophyta</taxon>
        <taxon>Spermatophyta</taxon>
        <taxon>Magnoliopsida</taxon>
        <taxon>eudicotyledons</taxon>
        <taxon>Gunneridae</taxon>
        <taxon>Pentapetalae</taxon>
        <taxon>rosids</taxon>
        <taxon>malvids</taxon>
        <taxon>Sapindales</taxon>
        <taxon>Rutaceae</taxon>
        <taxon>Aurantioideae</taxon>
        <taxon>Citrus</taxon>
    </lineage>
</organism>
<reference evidence="2" key="1">
    <citation type="journal article" date="2023" name="Hortic. Res.">
        <title>A chromosome-level phased genome enabling allele-level studies in sweet orange: a case study on citrus Huanglongbing tolerance.</title>
        <authorList>
            <person name="Wu B."/>
            <person name="Yu Q."/>
            <person name="Deng Z."/>
            <person name="Duan Y."/>
            <person name="Luo F."/>
            <person name="Gmitter F. Jr."/>
        </authorList>
    </citation>
    <scope>NUCLEOTIDE SEQUENCE [LARGE SCALE GENOMIC DNA]</scope>
    <source>
        <strain evidence="2">cv. Valencia</strain>
    </source>
</reference>
<evidence type="ECO:0000313" key="2">
    <source>
        <dbReference type="Proteomes" id="UP000829398"/>
    </source>
</evidence>
<evidence type="ECO:0000313" key="1">
    <source>
        <dbReference type="EMBL" id="KAH9715066.1"/>
    </source>
</evidence>
<comment type="caution">
    <text evidence="1">The sequence shown here is derived from an EMBL/GenBank/DDBJ whole genome shotgun (WGS) entry which is preliminary data.</text>
</comment>
<dbReference type="EMBL" id="CM039176">
    <property type="protein sequence ID" value="KAH9715066.1"/>
    <property type="molecule type" value="Genomic_DNA"/>
</dbReference>
<gene>
    <name evidence="1" type="ORF">KPL71_020893</name>
</gene>
<accession>A0ACB8JBE0</accession>